<comment type="caution">
    <text evidence="2">The sequence shown here is derived from an EMBL/GenBank/DDBJ whole genome shotgun (WGS) entry which is preliminary data.</text>
</comment>
<dbReference type="AlphaFoldDB" id="A0A8T1GKC0"/>
<sequence>MWQTIAESQRRRREGSELENVRLKLIVDRQRKVADNLQTLLQKRASQLVSTKKHASNDSIYEKAARNLDEPYTIIEEFTKELYSNSSRADIKVKQVNPARAPTKGGRRSEELTAEESSTTVERSLSKSRKVYRRVQYDPGRLYDGDAFQHGSSRH</sequence>
<name>A0A8T1GKC0_9STRA</name>
<gene>
    <name evidence="2" type="ORF">PC118_g4498</name>
</gene>
<evidence type="ECO:0000256" key="1">
    <source>
        <dbReference type="SAM" id="MobiDB-lite"/>
    </source>
</evidence>
<reference evidence="2" key="1">
    <citation type="submission" date="2018-10" db="EMBL/GenBank/DDBJ databases">
        <title>Effector identification in a new, highly contiguous assembly of the strawberry crown rot pathogen Phytophthora cactorum.</title>
        <authorList>
            <person name="Armitage A.D."/>
            <person name="Nellist C.F."/>
            <person name="Bates H."/>
            <person name="Vickerstaff R.J."/>
            <person name="Harrison R.J."/>
        </authorList>
    </citation>
    <scope>NUCLEOTIDE SEQUENCE</scope>
    <source>
        <strain evidence="2">P415</strain>
    </source>
</reference>
<accession>A0A8T1GKC0</accession>
<dbReference type="Proteomes" id="UP000697107">
    <property type="component" value="Unassembled WGS sequence"/>
</dbReference>
<feature type="region of interest" description="Disordered" evidence="1">
    <location>
        <begin position="94"/>
        <end position="128"/>
    </location>
</feature>
<evidence type="ECO:0000313" key="2">
    <source>
        <dbReference type="EMBL" id="KAG2992535.1"/>
    </source>
</evidence>
<dbReference type="EMBL" id="RCML01000085">
    <property type="protein sequence ID" value="KAG2992535.1"/>
    <property type="molecule type" value="Genomic_DNA"/>
</dbReference>
<evidence type="ECO:0000313" key="3">
    <source>
        <dbReference type="Proteomes" id="UP000697107"/>
    </source>
</evidence>
<organism evidence="2 3">
    <name type="scientific">Phytophthora cactorum</name>
    <dbReference type="NCBI Taxonomy" id="29920"/>
    <lineage>
        <taxon>Eukaryota</taxon>
        <taxon>Sar</taxon>
        <taxon>Stramenopiles</taxon>
        <taxon>Oomycota</taxon>
        <taxon>Peronosporomycetes</taxon>
        <taxon>Peronosporales</taxon>
        <taxon>Peronosporaceae</taxon>
        <taxon>Phytophthora</taxon>
    </lineage>
</organism>
<proteinExistence type="predicted"/>
<protein>
    <submittedName>
        <fullName evidence="2">Uncharacterized protein</fullName>
    </submittedName>
</protein>